<evidence type="ECO:0000256" key="4">
    <source>
        <dbReference type="ARBA" id="ARBA00022692"/>
    </source>
</evidence>
<comment type="subcellular location">
    <subcellularLocation>
        <location evidence="1">Membrane</location>
        <topology evidence="1">Multi-pass membrane protein</topology>
    </subcellularLocation>
</comment>
<dbReference type="NCBIfam" id="TIGR00879">
    <property type="entry name" value="SP"/>
    <property type="match status" value="1"/>
</dbReference>
<dbReference type="PROSITE" id="PS50850">
    <property type="entry name" value="MFS"/>
    <property type="match status" value="1"/>
</dbReference>
<evidence type="ECO:0000313" key="12">
    <source>
        <dbReference type="Proteomes" id="UP000799437"/>
    </source>
</evidence>
<feature type="transmembrane region" description="Helical" evidence="9">
    <location>
        <begin position="70"/>
        <end position="92"/>
    </location>
</feature>
<feature type="domain" description="Major facilitator superfamily (MFS) profile" evidence="10">
    <location>
        <begin position="35"/>
        <end position="469"/>
    </location>
</feature>
<dbReference type="PROSITE" id="PS00217">
    <property type="entry name" value="SUGAR_TRANSPORT_2"/>
    <property type="match status" value="1"/>
</dbReference>
<dbReference type="PANTHER" id="PTHR48022:SF2">
    <property type="entry name" value="PLASTIDIC GLUCOSE TRANSPORTER 4"/>
    <property type="match status" value="1"/>
</dbReference>
<dbReference type="Proteomes" id="UP000799437">
    <property type="component" value="Unassembled WGS sequence"/>
</dbReference>
<evidence type="ECO:0000313" key="11">
    <source>
        <dbReference type="EMBL" id="KAF2762350.1"/>
    </source>
</evidence>
<feature type="compositionally biased region" description="Polar residues" evidence="8">
    <location>
        <begin position="520"/>
        <end position="546"/>
    </location>
</feature>
<evidence type="ECO:0000256" key="1">
    <source>
        <dbReference type="ARBA" id="ARBA00004141"/>
    </source>
</evidence>
<dbReference type="AlphaFoldDB" id="A0A6A6WJI5"/>
<dbReference type="InterPro" id="IPR003663">
    <property type="entry name" value="Sugar/inositol_transpt"/>
</dbReference>
<keyword evidence="12" id="KW-1185">Reference proteome</keyword>
<sequence>MKPNALIRPRPPDANANADAWRRRYGDGNKRVYGITAFVSLGALLFGYDQGVMGVIIADRRFLDLMRPQSAWVTGAIVSLYDIGCLLGALSIGFLADRIGRERTLAVATLVFNLGAVLQAASYSVSQIIIGRIVLGIGVGICAGGVPLYIGEIAPAKLRGRIVGIEQMILCLGELIAFWLNYGFAMLPSAHWWRIPLAIQVLPAGVLGVGCWLYVPPSPRWLVDQGRPECAREVLTRLHGSEAADRSLREIRESIRFQKTVAERARWVELFRRPVLRVTLLGMGVQFFQQITGTCSIIYYLPHIFAAGGISNPRTQNLLNGTVGIVLFLSAWIPIFLFDRLGRRTWLRLGCIGMAVAMIGIAVFQRNAARHPESSSTNIVIVIFPYLFYTCFNATWGVGSWLYASEIWPIRYRAKGNGVTTATLWLGTFCVAQLSPVVFERVGWGLYAGYAGLCGLAYLFVQFCMVETRGRSLEDMSRLFGIDDGLRLRRRRTILRRQDREHNDDGLEQSFSTDKPEASVSMSATTTNTSMPKIASPSSTTQYVRA</sequence>
<dbReference type="OrthoDB" id="6612291at2759"/>
<dbReference type="RefSeq" id="XP_033604801.1">
    <property type="nucleotide sequence ID" value="XM_033741631.1"/>
</dbReference>
<keyword evidence="5 9" id="KW-1133">Transmembrane helix</keyword>
<dbReference type="Gene3D" id="1.20.1250.20">
    <property type="entry name" value="MFS general substrate transporter like domains"/>
    <property type="match status" value="1"/>
</dbReference>
<accession>A0A6A6WJI5</accession>
<dbReference type="PANTHER" id="PTHR48022">
    <property type="entry name" value="PLASTIDIC GLUCOSE TRANSPORTER 4"/>
    <property type="match status" value="1"/>
</dbReference>
<comment type="similarity">
    <text evidence="2 7">Belongs to the major facilitator superfamily. Sugar transporter (TC 2.A.1.1) family.</text>
</comment>
<protein>
    <submittedName>
        <fullName evidence="11">Permease of the major facilitator superfamily</fullName>
    </submittedName>
</protein>
<dbReference type="Pfam" id="PF00083">
    <property type="entry name" value="Sugar_tr"/>
    <property type="match status" value="1"/>
</dbReference>
<dbReference type="GO" id="GO:0016020">
    <property type="term" value="C:membrane"/>
    <property type="evidence" value="ECO:0007669"/>
    <property type="project" value="UniProtKB-SubCell"/>
</dbReference>
<proteinExistence type="inferred from homology"/>
<feature type="transmembrane region" description="Helical" evidence="9">
    <location>
        <begin position="129"/>
        <end position="150"/>
    </location>
</feature>
<dbReference type="EMBL" id="ML996566">
    <property type="protein sequence ID" value="KAF2762350.1"/>
    <property type="molecule type" value="Genomic_DNA"/>
</dbReference>
<dbReference type="InterPro" id="IPR005829">
    <property type="entry name" value="Sugar_transporter_CS"/>
</dbReference>
<dbReference type="InterPro" id="IPR050360">
    <property type="entry name" value="MFS_Sugar_Transporters"/>
</dbReference>
<name>A0A6A6WJI5_9PEZI</name>
<feature type="transmembrane region" description="Helical" evidence="9">
    <location>
        <begin position="345"/>
        <end position="364"/>
    </location>
</feature>
<keyword evidence="6 9" id="KW-0472">Membrane</keyword>
<feature type="transmembrane region" description="Helical" evidence="9">
    <location>
        <begin position="192"/>
        <end position="215"/>
    </location>
</feature>
<gene>
    <name evidence="11" type="ORF">EJ05DRAFT_434047</name>
</gene>
<reference evidence="11" key="1">
    <citation type="journal article" date="2020" name="Stud. Mycol.">
        <title>101 Dothideomycetes genomes: a test case for predicting lifestyles and emergence of pathogens.</title>
        <authorList>
            <person name="Haridas S."/>
            <person name="Albert R."/>
            <person name="Binder M."/>
            <person name="Bloem J."/>
            <person name="Labutti K."/>
            <person name="Salamov A."/>
            <person name="Andreopoulos B."/>
            <person name="Baker S."/>
            <person name="Barry K."/>
            <person name="Bills G."/>
            <person name="Bluhm B."/>
            <person name="Cannon C."/>
            <person name="Castanera R."/>
            <person name="Culley D."/>
            <person name="Daum C."/>
            <person name="Ezra D."/>
            <person name="Gonzalez J."/>
            <person name="Henrissat B."/>
            <person name="Kuo A."/>
            <person name="Liang C."/>
            <person name="Lipzen A."/>
            <person name="Lutzoni F."/>
            <person name="Magnuson J."/>
            <person name="Mondo S."/>
            <person name="Nolan M."/>
            <person name="Ohm R."/>
            <person name="Pangilinan J."/>
            <person name="Park H.-J."/>
            <person name="Ramirez L."/>
            <person name="Alfaro M."/>
            <person name="Sun H."/>
            <person name="Tritt A."/>
            <person name="Yoshinaga Y."/>
            <person name="Zwiers L.-H."/>
            <person name="Turgeon B."/>
            <person name="Goodwin S."/>
            <person name="Spatafora J."/>
            <person name="Crous P."/>
            <person name="Grigoriev I."/>
        </authorList>
    </citation>
    <scope>NUCLEOTIDE SEQUENCE</scope>
    <source>
        <strain evidence="11">CBS 121739</strain>
    </source>
</reference>
<dbReference type="FunFam" id="1.20.1250.20:FF:000134">
    <property type="entry name" value="MFS sugar transporter protein"/>
    <property type="match status" value="1"/>
</dbReference>
<dbReference type="InterPro" id="IPR020846">
    <property type="entry name" value="MFS_dom"/>
</dbReference>
<evidence type="ECO:0000256" key="9">
    <source>
        <dbReference type="SAM" id="Phobius"/>
    </source>
</evidence>
<feature type="transmembrane region" description="Helical" evidence="9">
    <location>
        <begin position="416"/>
        <end position="435"/>
    </location>
</feature>
<feature type="transmembrane region" description="Helical" evidence="9">
    <location>
        <begin position="162"/>
        <end position="180"/>
    </location>
</feature>
<evidence type="ECO:0000256" key="6">
    <source>
        <dbReference type="ARBA" id="ARBA00023136"/>
    </source>
</evidence>
<evidence type="ECO:0000256" key="5">
    <source>
        <dbReference type="ARBA" id="ARBA00022989"/>
    </source>
</evidence>
<feature type="transmembrane region" description="Helical" evidence="9">
    <location>
        <begin position="447"/>
        <end position="466"/>
    </location>
</feature>
<dbReference type="GO" id="GO:0005351">
    <property type="term" value="F:carbohydrate:proton symporter activity"/>
    <property type="evidence" value="ECO:0007669"/>
    <property type="project" value="TreeGrafter"/>
</dbReference>
<evidence type="ECO:0000256" key="7">
    <source>
        <dbReference type="RuleBase" id="RU003346"/>
    </source>
</evidence>
<dbReference type="PRINTS" id="PR00171">
    <property type="entry name" value="SUGRTRNSPORT"/>
</dbReference>
<dbReference type="SUPFAM" id="SSF103473">
    <property type="entry name" value="MFS general substrate transporter"/>
    <property type="match status" value="1"/>
</dbReference>
<evidence type="ECO:0000256" key="2">
    <source>
        <dbReference type="ARBA" id="ARBA00010992"/>
    </source>
</evidence>
<keyword evidence="4 9" id="KW-0812">Transmembrane</keyword>
<feature type="transmembrane region" description="Helical" evidence="9">
    <location>
        <begin position="379"/>
        <end position="404"/>
    </location>
</feature>
<feature type="region of interest" description="Disordered" evidence="8">
    <location>
        <begin position="499"/>
        <end position="546"/>
    </location>
</feature>
<organism evidence="11 12">
    <name type="scientific">Pseudovirgaria hyperparasitica</name>
    <dbReference type="NCBI Taxonomy" id="470096"/>
    <lineage>
        <taxon>Eukaryota</taxon>
        <taxon>Fungi</taxon>
        <taxon>Dikarya</taxon>
        <taxon>Ascomycota</taxon>
        <taxon>Pezizomycotina</taxon>
        <taxon>Dothideomycetes</taxon>
        <taxon>Dothideomycetes incertae sedis</taxon>
        <taxon>Acrospermales</taxon>
        <taxon>Acrospermaceae</taxon>
        <taxon>Pseudovirgaria</taxon>
    </lineage>
</organism>
<dbReference type="InterPro" id="IPR005828">
    <property type="entry name" value="MFS_sugar_transport-like"/>
</dbReference>
<feature type="transmembrane region" description="Helical" evidence="9">
    <location>
        <begin position="32"/>
        <end position="58"/>
    </location>
</feature>
<evidence type="ECO:0000259" key="10">
    <source>
        <dbReference type="PROSITE" id="PS50850"/>
    </source>
</evidence>
<dbReference type="GeneID" id="54482685"/>
<dbReference type="InterPro" id="IPR036259">
    <property type="entry name" value="MFS_trans_sf"/>
</dbReference>
<evidence type="ECO:0000256" key="3">
    <source>
        <dbReference type="ARBA" id="ARBA00022448"/>
    </source>
</evidence>
<keyword evidence="3 7" id="KW-0813">Transport</keyword>
<feature type="transmembrane region" description="Helical" evidence="9">
    <location>
        <begin position="104"/>
        <end position="123"/>
    </location>
</feature>
<evidence type="ECO:0000256" key="8">
    <source>
        <dbReference type="SAM" id="MobiDB-lite"/>
    </source>
</evidence>
<feature type="transmembrane region" description="Helical" evidence="9">
    <location>
        <begin position="321"/>
        <end position="338"/>
    </location>
</feature>
<feature type="transmembrane region" description="Helical" evidence="9">
    <location>
        <begin position="280"/>
        <end position="301"/>
    </location>
</feature>